<evidence type="ECO:0000313" key="2">
    <source>
        <dbReference type="Proteomes" id="UP000510621"/>
    </source>
</evidence>
<dbReference type="AlphaFoldDB" id="A0A7L6AVT0"/>
<organism evidence="1 2">
    <name type="scientific">Candidatus Thiothrix singaporensis</name>
    <dbReference type="NCBI Taxonomy" id="2799669"/>
    <lineage>
        <taxon>Bacteria</taxon>
        <taxon>Pseudomonadati</taxon>
        <taxon>Pseudomonadota</taxon>
        <taxon>Gammaproteobacteria</taxon>
        <taxon>Thiotrichales</taxon>
        <taxon>Thiotrichaceae</taxon>
        <taxon>Thiothrix</taxon>
    </lineage>
</organism>
<protein>
    <submittedName>
        <fullName evidence="1">Uncharacterized protein</fullName>
    </submittedName>
</protein>
<sequence length="48" mass="4852">MPGISWEEPLQGGALVMSGRDDGGIGGATWGAVCRILVVTKVVSLGLP</sequence>
<accession>A0A7L6AVT0</accession>
<dbReference type="KEGG" id="this:HZT40_17755"/>
<gene>
    <name evidence="1" type="ORF">HZT40_17755</name>
</gene>
<dbReference type="Proteomes" id="UP000510621">
    <property type="component" value="Chromosome"/>
</dbReference>
<dbReference type="EMBL" id="CP059265">
    <property type="protein sequence ID" value="QLQ33125.1"/>
    <property type="molecule type" value="Genomic_DNA"/>
</dbReference>
<evidence type="ECO:0000313" key="1">
    <source>
        <dbReference type="EMBL" id="QLQ33125.1"/>
    </source>
</evidence>
<proteinExistence type="predicted"/>
<name>A0A7L6AVT0_9GAMM</name>
<keyword evidence="2" id="KW-1185">Reference proteome</keyword>
<reference evidence="1" key="1">
    <citation type="submission" date="2020-06" db="EMBL/GenBank/DDBJ databases">
        <title>Analysis procedures for assessing recovery of high quality, complete, closed genomes from Nanopore long read metagenome sequencing.</title>
        <authorList>
            <person name="Bessarab I."/>
            <person name="Arumugam K."/>
            <person name="Haryono M."/>
            <person name="Liu X."/>
            <person name="Roy S."/>
            <person name="Zuniga-Montanez R.E."/>
            <person name="Qiu G."/>
            <person name="Drautz-Moses D.I."/>
            <person name="Law Y.Y."/>
            <person name="Wuertz S."/>
            <person name="Lauro F.M."/>
            <person name="Huson D.H."/>
            <person name="Williams R.B."/>
        </authorList>
    </citation>
    <scope>NUCLEOTIDE SEQUENCE [LARGE SCALE GENOMIC DNA]</scope>
    <source>
        <strain evidence="1">SSD2</strain>
    </source>
</reference>